<feature type="region of interest" description="Disordered" evidence="1">
    <location>
        <begin position="103"/>
        <end position="122"/>
    </location>
</feature>
<organism evidence="3 4">
    <name type="scientific">Terriglobus roseus</name>
    <dbReference type="NCBI Taxonomy" id="392734"/>
    <lineage>
        <taxon>Bacteria</taxon>
        <taxon>Pseudomonadati</taxon>
        <taxon>Acidobacteriota</taxon>
        <taxon>Terriglobia</taxon>
        <taxon>Terriglobales</taxon>
        <taxon>Acidobacteriaceae</taxon>
        <taxon>Terriglobus</taxon>
    </lineage>
</organism>
<dbReference type="RefSeq" id="WP_083346000.1">
    <property type="nucleotide sequence ID" value="NZ_LT629690.1"/>
</dbReference>
<dbReference type="OrthoDB" id="119575at2"/>
<dbReference type="InterPro" id="IPR021417">
    <property type="entry name" value="DUF3060"/>
</dbReference>
<feature type="chain" id="PRO_5009242090" description="DUF3060 domain-containing protein" evidence="2">
    <location>
        <begin position="20"/>
        <end position="122"/>
    </location>
</feature>
<evidence type="ECO:0000256" key="2">
    <source>
        <dbReference type="SAM" id="SignalP"/>
    </source>
</evidence>
<keyword evidence="2" id="KW-0732">Signal</keyword>
<proteinExistence type="predicted"/>
<dbReference type="Proteomes" id="UP000182427">
    <property type="component" value="Chromosome I"/>
</dbReference>
<feature type="signal peptide" evidence="2">
    <location>
        <begin position="1"/>
        <end position="19"/>
    </location>
</feature>
<keyword evidence="4" id="KW-1185">Reference proteome</keyword>
<sequence>MKPFAVAVMTVTFSASLLAQRQVAPHDFDQPGEHDTVIAGNQQKQSLTCASGAAVYVEGQENEVQVHGRCRFVRVQGNKNHVWVDQFTTVPVEGNDNVVFVSDPETRYSSRGNNNRFEKAKH</sequence>
<gene>
    <name evidence="3" type="ORF">SAMN05444167_3170</name>
</gene>
<evidence type="ECO:0000256" key="1">
    <source>
        <dbReference type="SAM" id="MobiDB-lite"/>
    </source>
</evidence>
<dbReference type="AlphaFoldDB" id="A0A1G7NJX1"/>
<protein>
    <recommendedName>
        <fullName evidence="5">DUF3060 domain-containing protein</fullName>
    </recommendedName>
</protein>
<dbReference type="Pfam" id="PF11259">
    <property type="entry name" value="DUF3060"/>
    <property type="match status" value="1"/>
</dbReference>
<evidence type="ECO:0000313" key="4">
    <source>
        <dbReference type="Proteomes" id="UP000182427"/>
    </source>
</evidence>
<dbReference type="EMBL" id="LT629690">
    <property type="protein sequence ID" value="SDF74241.1"/>
    <property type="molecule type" value="Genomic_DNA"/>
</dbReference>
<evidence type="ECO:0008006" key="5">
    <source>
        <dbReference type="Google" id="ProtNLM"/>
    </source>
</evidence>
<accession>A0A1G7NJX1</accession>
<name>A0A1G7NJX1_9BACT</name>
<evidence type="ECO:0000313" key="3">
    <source>
        <dbReference type="EMBL" id="SDF74241.1"/>
    </source>
</evidence>
<reference evidence="3 4" key="1">
    <citation type="submission" date="2016-10" db="EMBL/GenBank/DDBJ databases">
        <authorList>
            <person name="de Groot N.N."/>
        </authorList>
    </citation>
    <scope>NUCLEOTIDE SEQUENCE [LARGE SCALE GENOMIC DNA]</scope>
    <source>
        <strain evidence="3 4">GAS232</strain>
    </source>
</reference>